<reference evidence="4 5" key="1">
    <citation type="submission" date="2018-03" db="EMBL/GenBank/DDBJ databases">
        <authorList>
            <person name="Keele B.F."/>
        </authorList>
    </citation>
    <scope>NUCLEOTIDE SEQUENCE [LARGE SCALE GENOMIC DNA]</scope>
    <source>
        <strain evidence="4 5">AU19729</strain>
    </source>
</reference>
<dbReference type="GO" id="GO:0005829">
    <property type="term" value="C:cytosol"/>
    <property type="evidence" value="ECO:0007669"/>
    <property type="project" value="TreeGrafter"/>
</dbReference>
<dbReference type="Gene3D" id="2.130.10.10">
    <property type="entry name" value="YVTN repeat-like/Quinoprotein amine dehydrogenase"/>
    <property type="match status" value="1"/>
</dbReference>
<dbReference type="Pfam" id="PF10282">
    <property type="entry name" value="Lactonase"/>
    <property type="match status" value="1"/>
</dbReference>
<protein>
    <submittedName>
        <fullName evidence="4">6-phosphogluconolactonase</fullName>
    </submittedName>
</protein>
<evidence type="ECO:0000256" key="1">
    <source>
        <dbReference type="ARBA" id="ARBA00005564"/>
    </source>
</evidence>
<name>A0A2S9MQ86_9BURK</name>
<dbReference type="InterPro" id="IPR011048">
    <property type="entry name" value="Haem_d1_sf"/>
</dbReference>
<proteinExistence type="inferred from homology"/>
<dbReference type="Proteomes" id="UP000238982">
    <property type="component" value="Unassembled WGS sequence"/>
</dbReference>
<accession>A0A2S9MQ86</accession>
<organism evidence="4 5">
    <name type="scientific">Burkholderia multivorans</name>
    <dbReference type="NCBI Taxonomy" id="87883"/>
    <lineage>
        <taxon>Bacteria</taxon>
        <taxon>Pseudomonadati</taxon>
        <taxon>Pseudomonadota</taxon>
        <taxon>Betaproteobacteria</taxon>
        <taxon>Burkholderiales</taxon>
        <taxon>Burkholderiaceae</taxon>
        <taxon>Burkholderia</taxon>
        <taxon>Burkholderia cepacia complex</taxon>
    </lineage>
</organism>
<dbReference type="InterPro" id="IPR050282">
    <property type="entry name" value="Cycloisomerase_2"/>
</dbReference>
<keyword evidence="3" id="KW-0732">Signal</keyword>
<keyword evidence="2" id="KW-0313">Glucose metabolism</keyword>
<evidence type="ECO:0000313" key="5">
    <source>
        <dbReference type="Proteomes" id="UP000238982"/>
    </source>
</evidence>
<dbReference type="PANTHER" id="PTHR30344">
    <property type="entry name" value="6-PHOSPHOGLUCONOLACTONASE-RELATED"/>
    <property type="match status" value="1"/>
</dbReference>
<evidence type="ECO:0000256" key="2">
    <source>
        <dbReference type="ARBA" id="ARBA00022526"/>
    </source>
</evidence>
<dbReference type="GO" id="GO:0017057">
    <property type="term" value="F:6-phosphogluconolactonase activity"/>
    <property type="evidence" value="ECO:0007669"/>
    <property type="project" value="TreeGrafter"/>
</dbReference>
<comment type="caution">
    <text evidence="4">The sequence shown here is derived from an EMBL/GenBank/DDBJ whole genome shotgun (WGS) entry which is preliminary data.</text>
</comment>
<keyword evidence="2" id="KW-0119">Carbohydrate metabolism</keyword>
<dbReference type="GO" id="GO:0006006">
    <property type="term" value="P:glucose metabolic process"/>
    <property type="evidence" value="ECO:0007669"/>
    <property type="project" value="UniProtKB-KW"/>
</dbReference>
<dbReference type="InterPro" id="IPR019405">
    <property type="entry name" value="Lactonase_7-beta_prop"/>
</dbReference>
<dbReference type="RefSeq" id="WP_105797306.1">
    <property type="nucleotide sequence ID" value="NZ_JAHPLO010000008.1"/>
</dbReference>
<comment type="similarity">
    <text evidence="1">Belongs to the cycloisomerase 2 family.</text>
</comment>
<dbReference type="EMBL" id="PVGH01000056">
    <property type="protein sequence ID" value="PRF60938.1"/>
    <property type="molecule type" value="Genomic_DNA"/>
</dbReference>
<dbReference type="InterPro" id="IPR015943">
    <property type="entry name" value="WD40/YVTN_repeat-like_dom_sf"/>
</dbReference>
<gene>
    <name evidence="4" type="ORF">C6Q15_13605</name>
</gene>
<evidence type="ECO:0000313" key="4">
    <source>
        <dbReference type="EMBL" id="PRF60938.1"/>
    </source>
</evidence>
<feature type="chain" id="PRO_5015584866" evidence="3">
    <location>
        <begin position="35"/>
        <end position="390"/>
    </location>
</feature>
<dbReference type="AlphaFoldDB" id="A0A2S9MQ86"/>
<feature type="signal peptide" evidence="3">
    <location>
        <begin position="1"/>
        <end position="34"/>
    </location>
</feature>
<dbReference type="PANTHER" id="PTHR30344:SF1">
    <property type="entry name" value="6-PHOSPHOGLUCONOLACTONASE"/>
    <property type="match status" value="1"/>
</dbReference>
<evidence type="ECO:0000256" key="3">
    <source>
        <dbReference type="SAM" id="SignalP"/>
    </source>
</evidence>
<sequence length="390" mass="40965">MIRRILAVRWTRRAVTAVSLLFAGAFAIGSYAHATSPGGRTQLVYVGTQQARIYALRFDPSTGSLAAIGPVAKGINATWVESDPRRPVIYAVDDDKSREGSVTAYAADRETGALTELNRVDAAGRGTTHLSLDMRSGTLLAASYDSGTVSSITLEPDGSLGARASTVRDVGAGPNVRRQASAHAHNAVVDPSGRYVLVPDLGADRVFVYGFDAATRALLPDDADPPRTFSTPSGSGPRHLVFGLDGRFAYLITELSGEIFVLRWEAAQGRLAAVQTVPLGSASFGGTKSGAEIVISGDGRFVYAQDRAEDTLVVYRVDRDSGELSELQRIASGGARPWGMALDPSGRWLFVANQHSGNVAVFGVDPASGKLAATAATAEVPTAVSVAFVK</sequence>
<dbReference type="SUPFAM" id="SSF51004">
    <property type="entry name" value="C-terminal (heme d1) domain of cytochrome cd1-nitrite reductase"/>
    <property type="match status" value="1"/>
</dbReference>